<keyword evidence="8" id="KW-1185">Reference proteome</keyword>
<dbReference type="PROSITE" id="PS51194">
    <property type="entry name" value="HELICASE_CTER"/>
    <property type="match status" value="1"/>
</dbReference>
<dbReference type="PANTHER" id="PTHR47963:SF7">
    <property type="entry name" value="ATP-DEPENDENT RNA HELICASE YFML-RELATED"/>
    <property type="match status" value="1"/>
</dbReference>
<dbReference type="AlphaFoldDB" id="A0A6A0B5G8"/>
<feature type="domain" description="Helicase C-terminal" evidence="6">
    <location>
        <begin position="211"/>
        <end position="369"/>
    </location>
</feature>
<dbReference type="SMART" id="SM00487">
    <property type="entry name" value="DEXDc"/>
    <property type="match status" value="1"/>
</dbReference>
<comment type="caution">
    <text evidence="7">The sequence shown here is derived from an EMBL/GenBank/DDBJ whole genome shotgun (WGS) entry which is preliminary data.</text>
</comment>
<dbReference type="PROSITE" id="PS51192">
    <property type="entry name" value="HELICASE_ATP_BIND_1"/>
    <property type="match status" value="1"/>
</dbReference>
<dbReference type="CDD" id="cd18787">
    <property type="entry name" value="SF2_C_DEAD"/>
    <property type="match status" value="1"/>
</dbReference>
<evidence type="ECO:0000256" key="3">
    <source>
        <dbReference type="ARBA" id="ARBA00022806"/>
    </source>
</evidence>
<gene>
    <name evidence="7" type="ORF">Hs20B_01790</name>
</gene>
<evidence type="ECO:0000256" key="1">
    <source>
        <dbReference type="ARBA" id="ARBA00022741"/>
    </source>
</evidence>
<dbReference type="Pfam" id="PF00271">
    <property type="entry name" value="Helicase_C"/>
    <property type="match status" value="1"/>
</dbReference>
<dbReference type="PANTHER" id="PTHR47963">
    <property type="entry name" value="DEAD-BOX ATP-DEPENDENT RNA HELICASE 47, MITOCHONDRIAL"/>
    <property type="match status" value="1"/>
</dbReference>
<protein>
    <submittedName>
        <fullName evidence="7">RNA helicase</fullName>
    </submittedName>
</protein>
<dbReference type="GO" id="GO:0003724">
    <property type="term" value="F:RNA helicase activity"/>
    <property type="evidence" value="ECO:0007669"/>
    <property type="project" value="TreeGrafter"/>
</dbReference>
<evidence type="ECO:0000313" key="7">
    <source>
        <dbReference type="EMBL" id="GFH39781.1"/>
    </source>
</evidence>
<evidence type="ECO:0000256" key="4">
    <source>
        <dbReference type="ARBA" id="ARBA00022840"/>
    </source>
</evidence>
<dbReference type="InterPro" id="IPR044742">
    <property type="entry name" value="DEAD/DEAH_RhlB"/>
</dbReference>
<dbReference type="GO" id="GO:0005524">
    <property type="term" value="F:ATP binding"/>
    <property type="evidence" value="ECO:0007669"/>
    <property type="project" value="UniProtKB-KW"/>
</dbReference>
<dbReference type="GO" id="GO:0009409">
    <property type="term" value="P:response to cold"/>
    <property type="evidence" value="ECO:0007669"/>
    <property type="project" value="TreeGrafter"/>
</dbReference>
<sequence length="369" mass="40954">MQASNLTLTKNDLPDVWQAPLAAVADFTDVQKKSFDAISQGQNILATSPTGTGKTLAYLLPSLLKIEKKRGQQLLILAPNSELAGQIFEVVKTLSEPLGLSANLIISGASIKRQIERIKKAPEILVATPGRALELVKDKKIKMTSINTIILDEVDNLLEDSQWRFVKPIITRTPKNYQFIASSATAHDVFSSMQDFAPDLVEINVEKTGSSVDHFMIKVENRKKIDLLRQIAHIPGMRGLVFFNRLEDLGNAEEKLTYQNIAAVSIASDISGRFRKTIIEKFKNGDITLLLATDIAARGLDIDDLDYVINFDIPVNLESYTHRTGRTGRMGKSGTIVNIVGNSFDEKNVKKYQKQPEKMLKAGEFISIK</sequence>
<organism evidence="7 8">
    <name type="scientific">Pseudolactococcus insecticola</name>
    <dbReference type="NCBI Taxonomy" id="2709158"/>
    <lineage>
        <taxon>Bacteria</taxon>
        <taxon>Bacillati</taxon>
        <taxon>Bacillota</taxon>
        <taxon>Bacilli</taxon>
        <taxon>Lactobacillales</taxon>
        <taxon>Streptococcaceae</taxon>
        <taxon>Pseudolactococcus</taxon>
    </lineage>
</organism>
<dbReference type="SUPFAM" id="SSF52540">
    <property type="entry name" value="P-loop containing nucleoside triphosphate hydrolases"/>
    <property type="match status" value="1"/>
</dbReference>
<evidence type="ECO:0000259" key="6">
    <source>
        <dbReference type="PROSITE" id="PS51194"/>
    </source>
</evidence>
<feature type="domain" description="Helicase ATP-binding" evidence="5">
    <location>
        <begin position="35"/>
        <end position="188"/>
    </location>
</feature>
<proteinExistence type="predicted"/>
<dbReference type="GO" id="GO:0005829">
    <property type="term" value="C:cytosol"/>
    <property type="evidence" value="ECO:0007669"/>
    <property type="project" value="TreeGrafter"/>
</dbReference>
<evidence type="ECO:0000259" key="5">
    <source>
        <dbReference type="PROSITE" id="PS51192"/>
    </source>
</evidence>
<dbReference type="InterPro" id="IPR001650">
    <property type="entry name" value="Helicase_C-like"/>
</dbReference>
<dbReference type="Gene3D" id="3.40.50.300">
    <property type="entry name" value="P-loop containing nucleotide triphosphate hydrolases"/>
    <property type="match status" value="2"/>
</dbReference>
<keyword evidence="1" id="KW-0547">Nucleotide-binding</keyword>
<dbReference type="InterPro" id="IPR011545">
    <property type="entry name" value="DEAD/DEAH_box_helicase_dom"/>
</dbReference>
<evidence type="ECO:0000256" key="2">
    <source>
        <dbReference type="ARBA" id="ARBA00022801"/>
    </source>
</evidence>
<dbReference type="CDD" id="cd00268">
    <property type="entry name" value="DEADc"/>
    <property type="match status" value="1"/>
</dbReference>
<dbReference type="GO" id="GO:0016787">
    <property type="term" value="F:hydrolase activity"/>
    <property type="evidence" value="ECO:0007669"/>
    <property type="project" value="UniProtKB-KW"/>
</dbReference>
<evidence type="ECO:0000313" key="8">
    <source>
        <dbReference type="Proteomes" id="UP000475928"/>
    </source>
</evidence>
<keyword evidence="4" id="KW-0067">ATP-binding</keyword>
<accession>A0A6A0B5G8</accession>
<dbReference type="SMART" id="SM00490">
    <property type="entry name" value="HELICc"/>
    <property type="match status" value="1"/>
</dbReference>
<keyword evidence="2" id="KW-0378">Hydrolase</keyword>
<dbReference type="GO" id="GO:0033592">
    <property type="term" value="F:RNA strand annealing activity"/>
    <property type="evidence" value="ECO:0007669"/>
    <property type="project" value="TreeGrafter"/>
</dbReference>
<dbReference type="Pfam" id="PF00270">
    <property type="entry name" value="DEAD"/>
    <property type="match status" value="1"/>
</dbReference>
<dbReference type="Proteomes" id="UP000475928">
    <property type="component" value="Unassembled WGS sequence"/>
</dbReference>
<dbReference type="InterPro" id="IPR014001">
    <property type="entry name" value="Helicase_ATP-bd"/>
</dbReference>
<keyword evidence="3 7" id="KW-0347">Helicase</keyword>
<dbReference type="EMBL" id="BLLH01000001">
    <property type="protein sequence ID" value="GFH39781.1"/>
    <property type="molecule type" value="Genomic_DNA"/>
</dbReference>
<reference evidence="7 8" key="1">
    <citation type="submission" date="2020-02" db="EMBL/GenBank/DDBJ databases">
        <title>Draft genome sequence of Lactococcus sp. Hs20B0-1.</title>
        <authorList>
            <person name="Noda S."/>
            <person name="Yuki M."/>
            <person name="Ohkuma M."/>
        </authorList>
    </citation>
    <scope>NUCLEOTIDE SEQUENCE [LARGE SCALE GENOMIC DNA]</scope>
    <source>
        <strain evidence="7 8">Hs20B0-1</strain>
    </source>
</reference>
<dbReference type="GO" id="GO:0005840">
    <property type="term" value="C:ribosome"/>
    <property type="evidence" value="ECO:0007669"/>
    <property type="project" value="TreeGrafter"/>
</dbReference>
<dbReference type="InterPro" id="IPR027417">
    <property type="entry name" value="P-loop_NTPase"/>
</dbReference>
<name>A0A6A0B5G8_9LACT</name>
<dbReference type="InterPro" id="IPR050547">
    <property type="entry name" value="DEAD_box_RNA_helicases"/>
</dbReference>